<keyword evidence="5" id="KW-1185">Reference proteome</keyword>
<dbReference type="Pfam" id="PF13439">
    <property type="entry name" value="Glyco_transf_4"/>
    <property type="match status" value="1"/>
</dbReference>
<comment type="caution">
    <text evidence="4">The sequence shown here is derived from an EMBL/GenBank/DDBJ whole genome shotgun (WGS) entry which is preliminary data.</text>
</comment>
<dbReference type="Pfam" id="PF00534">
    <property type="entry name" value="Glycos_transf_1"/>
    <property type="match status" value="1"/>
</dbReference>
<dbReference type="GO" id="GO:0009103">
    <property type="term" value="P:lipopolysaccharide biosynthetic process"/>
    <property type="evidence" value="ECO:0007669"/>
    <property type="project" value="TreeGrafter"/>
</dbReference>
<evidence type="ECO:0000313" key="5">
    <source>
        <dbReference type="Proteomes" id="UP000286806"/>
    </source>
</evidence>
<dbReference type="PANTHER" id="PTHR46401:SF2">
    <property type="entry name" value="GLYCOSYLTRANSFERASE WBBK-RELATED"/>
    <property type="match status" value="1"/>
</dbReference>
<dbReference type="Proteomes" id="UP000286806">
    <property type="component" value="Unassembled WGS sequence"/>
</dbReference>
<protein>
    <submittedName>
        <fullName evidence="4">Glycosyltransferase</fullName>
    </submittedName>
</protein>
<dbReference type="RefSeq" id="WP_124705603.1">
    <property type="nucleotide sequence ID" value="NZ_BGOW01000027.1"/>
</dbReference>
<dbReference type="EMBL" id="BGOW01000027">
    <property type="protein sequence ID" value="GBL46829.1"/>
    <property type="molecule type" value="Genomic_DNA"/>
</dbReference>
<reference evidence="4 5" key="1">
    <citation type="journal article" date="2019" name="Front. Microbiol.">
        <title>Genomes of Neutrophilic Sulfur-Oxidizing Chemolithoautotrophs Representing 9 Proteobacterial Species From 8 Genera.</title>
        <authorList>
            <person name="Watanabe T."/>
            <person name="Kojima H."/>
            <person name="Umezawa K."/>
            <person name="Hori C."/>
            <person name="Takasuka T.E."/>
            <person name="Kato Y."/>
            <person name="Fukui M."/>
        </authorList>
    </citation>
    <scope>NUCLEOTIDE SEQUENCE [LARGE SCALE GENOMIC DNA]</scope>
    <source>
        <strain evidence="4 5">TTN</strain>
    </source>
</reference>
<evidence type="ECO:0000313" key="4">
    <source>
        <dbReference type="EMBL" id="GBL46829.1"/>
    </source>
</evidence>
<name>A0A401JGS0_9PROT</name>
<dbReference type="CDD" id="cd03809">
    <property type="entry name" value="GT4_MtfB-like"/>
    <property type="match status" value="1"/>
</dbReference>
<dbReference type="InterPro" id="IPR001296">
    <property type="entry name" value="Glyco_trans_1"/>
</dbReference>
<sequence>MTAHLAYPVYADLRWPRMTGIAKVQEACCAAAPPHVHLVDLNLTGSLGSPGAPVKLTRALQPLRDGVFWNPGFVPPLLAHIPSIVTVHDLTHRLFYSHLHRAYYDLVLKPLYRRCAAIICVSEYTRDTFLAWSKMAANKVHVVLNGVCPHYAANTETLELPYPYVLYPGNHRTYKNLARLLEAYARSRLPKNGIHLVLTGNIEAGLHSLSAALGIADKVHFCGWLDVPELPKLYRGALGVAYISLYEGFGLPIVEAMASRVPVMTSNVSSMPEVAGDAALLVDPYSIAEITEGLNTLALDEAARRQMIARGTERVRLFDWKKSGAQLWSIVDSVADGDRP</sequence>
<feature type="domain" description="Glycosyl transferase family 1" evidence="2">
    <location>
        <begin position="162"/>
        <end position="313"/>
    </location>
</feature>
<feature type="domain" description="Glycosyltransferase subfamily 4-like N-terminal" evidence="3">
    <location>
        <begin position="78"/>
        <end position="147"/>
    </location>
</feature>
<dbReference type="SUPFAM" id="SSF53756">
    <property type="entry name" value="UDP-Glycosyltransferase/glycogen phosphorylase"/>
    <property type="match status" value="1"/>
</dbReference>
<dbReference type="AlphaFoldDB" id="A0A401JGS0"/>
<keyword evidence="1 4" id="KW-0808">Transferase</keyword>
<evidence type="ECO:0000259" key="2">
    <source>
        <dbReference type="Pfam" id="PF00534"/>
    </source>
</evidence>
<dbReference type="GO" id="GO:0016757">
    <property type="term" value="F:glycosyltransferase activity"/>
    <property type="evidence" value="ECO:0007669"/>
    <property type="project" value="InterPro"/>
</dbReference>
<dbReference type="PANTHER" id="PTHR46401">
    <property type="entry name" value="GLYCOSYLTRANSFERASE WBBK-RELATED"/>
    <property type="match status" value="1"/>
</dbReference>
<dbReference type="InterPro" id="IPR028098">
    <property type="entry name" value="Glyco_trans_4-like_N"/>
</dbReference>
<organism evidence="4 5">
    <name type="scientific">Sulfuriferula multivorans</name>
    <dbReference type="NCBI Taxonomy" id="1559896"/>
    <lineage>
        <taxon>Bacteria</taxon>
        <taxon>Pseudomonadati</taxon>
        <taxon>Pseudomonadota</taxon>
        <taxon>Betaproteobacteria</taxon>
        <taxon>Nitrosomonadales</taxon>
        <taxon>Sulfuricellaceae</taxon>
        <taxon>Sulfuriferula</taxon>
    </lineage>
</organism>
<dbReference type="OrthoDB" id="9177777at2"/>
<evidence type="ECO:0000259" key="3">
    <source>
        <dbReference type="Pfam" id="PF13439"/>
    </source>
</evidence>
<gene>
    <name evidence="4" type="ORF">SFMTTN_2654</name>
</gene>
<dbReference type="Gene3D" id="3.40.50.2000">
    <property type="entry name" value="Glycogen Phosphorylase B"/>
    <property type="match status" value="2"/>
</dbReference>
<evidence type="ECO:0000256" key="1">
    <source>
        <dbReference type="ARBA" id="ARBA00022679"/>
    </source>
</evidence>
<proteinExistence type="predicted"/>
<accession>A0A401JGS0</accession>